<keyword evidence="2" id="KW-1185">Reference proteome</keyword>
<protein>
    <submittedName>
        <fullName evidence="1">Uncharacterized protein</fullName>
    </submittedName>
</protein>
<dbReference type="Proteomes" id="UP000001946">
    <property type="component" value="Chromosome"/>
</dbReference>
<dbReference type="KEGG" id="dsy:DSY3294"/>
<evidence type="ECO:0000313" key="2">
    <source>
        <dbReference type="Proteomes" id="UP000001946"/>
    </source>
</evidence>
<gene>
    <name evidence="1" type="ordered locus">DSY3294</name>
</gene>
<proteinExistence type="predicted"/>
<accession>Q24SA9</accession>
<name>Q24SA9_DESHY</name>
<organism evidence="1 2">
    <name type="scientific">Desulfitobacterium hafniense (strain Y51)</name>
    <dbReference type="NCBI Taxonomy" id="138119"/>
    <lineage>
        <taxon>Bacteria</taxon>
        <taxon>Bacillati</taxon>
        <taxon>Bacillota</taxon>
        <taxon>Clostridia</taxon>
        <taxon>Eubacteriales</taxon>
        <taxon>Desulfitobacteriaceae</taxon>
        <taxon>Desulfitobacterium</taxon>
    </lineage>
</organism>
<dbReference type="STRING" id="138119.DSY3294"/>
<evidence type="ECO:0000313" key="1">
    <source>
        <dbReference type="EMBL" id="BAE85083.1"/>
    </source>
</evidence>
<reference evidence="1 2" key="1">
    <citation type="journal article" date="2006" name="J. Bacteriol.">
        <title>Complete genome sequence of the dehalorespiring bacterium Desulfitobacterium hafniense Y51 and comparison with Dehalococcoides ethenogenes 195.</title>
        <authorList>
            <person name="Nonaka H."/>
            <person name="Keresztes G."/>
            <person name="Shinoda Y."/>
            <person name="Ikenaga Y."/>
            <person name="Abe M."/>
            <person name="Naito K."/>
            <person name="Inatomi K."/>
            <person name="Furukawa K."/>
            <person name="Inui M."/>
            <person name="Yukawa H."/>
        </authorList>
    </citation>
    <scope>NUCLEOTIDE SEQUENCE [LARGE SCALE GENOMIC DNA]</scope>
    <source>
        <strain evidence="1 2">Y51</strain>
    </source>
</reference>
<sequence>MKGLQHVSRYNESMRVVKPAIAGHIKSSLLSNGKGIMFTFNLSEILTEDQQAQHHHSRSFRRWQNLSELCVRNRGLPQFLHGKIHPPSGSAQ</sequence>
<dbReference type="EMBL" id="AP008230">
    <property type="protein sequence ID" value="BAE85083.1"/>
    <property type="molecule type" value="Genomic_DNA"/>
</dbReference>
<dbReference type="AlphaFoldDB" id="Q24SA9"/>
<dbReference type="HOGENOM" id="CLU_2408460_0_0_9"/>